<comment type="caution">
    <text evidence="1">The sequence shown here is derived from an EMBL/GenBank/DDBJ whole genome shotgun (WGS) entry which is preliminary data.</text>
</comment>
<dbReference type="Gene3D" id="4.10.280.10">
    <property type="entry name" value="Helix-loop-helix DNA-binding domain"/>
    <property type="match status" value="1"/>
</dbReference>
<dbReference type="InterPro" id="IPR037208">
    <property type="entry name" value="Spo0E-like_sf"/>
</dbReference>
<accession>A0ABU3RR03</accession>
<reference evidence="1 2" key="1">
    <citation type="submission" date="2023-10" db="EMBL/GenBank/DDBJ databases">
        <title>Paenibacillus strain PFR10 Genome sequencing and assembly.</title>
        <authorList>
            <person name="Kim I."/>
        </authorList>
    </citation>
    <scope>NUCLEOTIDE SEQUENCE [LARGE SCALE GENOMIC DNA]</scope>
    <source>
        <strain evidence="1 2">PFR10</strain>
    </source>
</reference>
<sequence>MKEVTGLSKGEIERLAQEIERDRALLLRIGNSFQLIHSDLVRLSQVLDEKIVEYMKLKQHLRLANQQGDANNQKSCSND</sequence>
<name>A0ABU3RR03_9BACL</name>
<dbReference type="Proteomes" id="UP001260980">
    <property type="component" value="Unassembled WGS sequence"/>
</dbReference>
<evidence type="ECO:0000313" key="2">
    <source>
        <dbReference type="Proteomes" id="UP001260980"/>
    </source>
</evidence>
<dbReference type="SUPFAM" id="SSF140500">
    <property type="entry name" value="BAS1536-like"/>
    <property type="match status" value="1"/>
</dbReference>
<dbReference type="InterPro" id="IPR018540">
    <property type="entry name" value="Spo0E-like"/>
</dbReference>
<dbReference type="RefSeq" id="WP_315956204.1">
    <property type="nucleotide sequence ID" value="NZ_JAWCUD010000025.1"/>
</dbReference>
<dbReference type="InterPro" id="IPR036638">
    <property type="entry name" value="HLH_DNA-bd_sf"/>
</dbReference>
<protein>
    <submittedName>
        <fullName evidence="1">Aspartyl-phosphate phosphatase Spo0E family protein</fullName>
    </submittedName>
</protein>
<dbReference type="EMBL" id="JAWCUD010000025">
    <property type="protein sequence ID" value="MDU0206409.1"/>
    <property type="molecule type" value="Genomic_DNA"/>
</dbReference>
<gene>
    <name evidence="1" type="ORF">RQP52_35675</name>
</gene>
<keyword evidence="2" id="KW-1185">Reference proteome</keyword>
<evidence type="ECO:0000313" key="1">
    <source>
        <dbReference type="EMBL" id="MDU0206409.1"/>
    </source>
</evidence>
<proteinExistence type="predicted"/>
<organism evidence="1 2">
    <name type="scientific">Paenibacillus violae</name>
    <dbReference type="NCBI Taxonomy" id="3077234"/>
    <lineage>
        <taxon>Bacteria</taxon>
        <taxon>Bacillati</taxon>
        <taxon>Bacillota</taxon>
        <taxon>Bacilli</taxon>
        <taxon>Bacillales</taxon>
        <taxon>Paenibacillaceae</taxon>
        <taxon>Paenibacillus</taxon>
    </lineage>
</organism>
<dbReference type="Pfam" id="PF09388">
    <property type="entry name" value="SpoOE-like"/>
    <property type="match status" value="1"/>
</dbReference>